<dbReference type="Proteomes" id="UP000006402">
    <property type="component" value="Unassembled WGS sequence"/>
</dbReference>
<accession>A0AAV3GWC8</accession>
<reference evidence="2 3" key="1">
    <citation type="submission" date="2012-04" db="EMBL/GenBank/DDBJ databases">
        <authorList>
            <person name="Weinstock G."/>
            <person name="Sodergren E."/>
            <person name="Lobos E.A."/>
            <person name="Fulton L."/>
            <person name="Fulton R."/>
            <person name="Courtney L."/>
            <person name="Fronick C."/>
            <person name="O'Laughlin M."/>
            <person name="Godfrey J."/>
            <person name="Wilson R.M."/>
            <person name="Miner T."/>
            <person name="Farmer C."/>
            <person name="Delehaunty K."/>
            <person name="Cordes M."/>
            <person name="Minx P."/>
            <person name="Tomlinson C."/>
            <person name="Chen J."/>
            <person name="Wollam A."/>
            <person name="Pepin K.H."/>
            <person name="Bhonagiri V."/>
            <person name="Zhang X."/>
            <person name="Suruliraj S."/>
            <person name="Warren W."/>
            <person name="Mitreva M."/>
            <person name="Mardis E.R."/>
            <person name="Wilson R.K."/>
        </authorList>
    </citation>
    <scope>NUCLEOTIDE SEQUENCE [LARGE SCALE GENOMIC DNA]</scope>
    <source>
        <strain evidence="2 3">R496</strain>
    </source>
</reference>
<dbReference type="EMBL" id="AMAH01000104">
    <property type="protein sequence ID" value="EJX53131.1"/>
    <property type="molecule type" value="Genomic_DNA"/>
</dbReference>
<gene>
    <name evidence="2" type="ORF">HMPREF1378_01252</name>
</gene>
<evidence type="ECO:0000256" key="1">
    <source>
        <dbReference type="SAM" id="Phobius"/>
    </source>
</evidence>
<keyword evidence="1" id="KW-0472">Membrane</keyword>
<comment type="caution">
    <text evidence="2">The sequence shown here is derived from an EMBL/GenBank/DDBJ whole genome shotgun (WGS) entry which is preliminary data.</text>
</comment>
<keyword evidence="1" id="KW-0812">Transmembrane</keyword>
<feature type="transmembrane region" description="Helical" evidence="1">
    <location>
        <begin position="6"/>
        <end position="27"/>
    </location>
</feature>
<evidence type="ECO:0000313" key="3">
    <source>
        <dbReference type="Proteomes" id="UP000006402"/>
    </source>
</evidence>
<organism evidence="2 3">
    <name type="scientific">Enterococcus faecium R496</name>
    <dbReference type="NCBI Taxonomy" id="1134836"/>
    <lineage>
        <taxon>Bacteria</taxon>
        <taxon>Bacillati</taxon>
        <taxon>Bacillota</taxon>
        <taxon>Bacilli</taxon>
        <taxon>Lactobacillales</taxon>
        <taxon>Enterococcaceae</taxon>
        <taxon>Enterococcus</taxon>
    </lineage>
</organism>
<name>A0AAV3GWC8_ENTFC</name>
<dbReference type="AlphaFoldDB" id="A0AAV3GWC8"/>
<keyword evidence="1" id="KW-1133">Transmembrane helix</keyword>
<proteinExistence type="predicted"/>
<sequence>MLFFHLSKFYYIGFTKILPFIFSILFLNRPMNIPIQQAKL</sequence>
<evidence type="ECO:0000313" key="2">
    <source>
        <dbReference type="EMBL" id="EJX53131.1"/>
    </source>
</evidence>
<protein>
    <submittedName>
        <fullName evidence="2">Uncharacterized protein</fullName>
    </submittedName>
</protein>